<gene>
    <name evidence="1" type="ORF">FPZ54_08115</name>
</gene>
<accession>A0A518RET8</accession>
<evidence type="ECO:0000313" key="2">
    <source>
        <dbReference type="Proteomes" id="UP000318055"/>
    </source>
</evidence>
<dbReference type="OrthoDB" id="190583at2"/>
<dbReference type="CDD" id="cd09627">
    <property type="entry name" value="DOMON_murB_like"/>
    <property type="match status" value="1"/>
</dbReference>
<dbReference type="Proteomes" id="UP000318055">
    <property type="component" value="Chromosome"/>
</dbReference>
<keyword evidence="2" id="KW-1185">Reference proteome</keyword>
<organism evidence="1 2">
    <name type="scientific">Sphingomonas suaedae</name>
    <dbReference type="NCBI Taxonomy" id="2599297"/>
    <lineage>
        <taxon>Bacteria</taxon>
        <taxon>Pseudomonadati</taxon>
        <taxon>Pseudomonadota</taxon>
        <taxon>Alphaproteobacteria</taxon>
        <taxon>Sphingomonadales</taxon>
        <taxon>Sphingomonadaceae</taxon>
        <taxon>Sphingomonas</taxon>
    </lineage>
</organism>
<name>A0A518RET8_9SPHN</name>
<protein>
    <submittedName>
        <fullName evidence="1">DOMON-like domain-containing protein</fullName>
    </submittedName>
</protein>
<proteinExistence type="predicted"/>
<reference evidence="1 2" key="1">
    <citation type="submission" date="2019-07" db="EMBL/GenBank/DDBJ databases">
        <title>Sphingomonas alkalisoli sp. nov., isolated from rhizosphere soil of Suaedae salsa.</title>
        <authorList>
            <person name="Zhang H."/>
            <person name="Xu L."/>
            <person name="Zhang J.-X."/>
            <person name="Sun J.-Q."/>
        </authorList>
    </citation>
    <scope>NUCLEOTIDE SEQUENCE [LARGE SCALE GENOMIC DNA]</scope>
    <source>
        <strain evidence="1 2">XS-10</strain>
    </source>
</reference>
<dbReference type="KEGG" id="ssua:FPZ54_08115"/>
<dbReference type="AlphaFoldDB" id="A0A518RET8"/>
<evidence type="ECO:0000313" key="1">
    <source>
        <dbReference type="EMBL" id="QDX25990.1"/>
    </source>
</evidence>
<sequence>MQKHRLIPHPDMPHPSITLAVEVSRLRGTGLRLWYVVNGAIDVVRFPALGEPARADGLWQATCFEVFFRNGDSPAYDEINLTSSRQWAAYSFDTYREGMRSKDMDEPQITVATWADTVAVGADFDAGAIVARPNARFALSAVIEEIDGTKSYWALRHPPGKPDFHHPDCFALELPLREG</sequence>
<dbReference type="EMBL" id="CP042239">
    <property type="protein sequence ID" value="QDX25990.1"/>
    <property type="molecule type" value="Genomic_DNA"/>
</dbReference>
<dbReference type="RefSeq" id="WP_145846298.1">
    <property type="nucleotide sequence ID" value="NZ_CP042239.1"/>
</dbReference>